<sequence length="73" mass="8608">WSPYYRGDQLWCEPDIEHAMKLMRHAYDNRDEAAEKGKKARQLIEEKFTWDKVGDLMLDRLHALDTERGGTNG</sequence>
<accession>A0A0F9HC99</accession>
<dbReference type="PANTHER" id="PTHR46656:SF3">
    <property type="entry name" value="PUTATIVE-RELATED"/>
    <property type="match status" value="1"/>
</dbReference>
<name>A0A0F9HC99_9ZZZZ</name>
<protein>
    <recommendedName>
        <fullName evidence="2">Glycosyl transferase family 1 domain-containing protein</fullName>
    </recommendedName>
</protein>
<dbReference type="PANTHER" id="PTHR46656">
    <property type="entry name" value="PUTATIVE-RELATED"/>
    <property type="match status" value="1"/>
</dbReference>
<dbReference type="Gene3D" id="3.40.50.2000">
    <property type="entry name" value="Glycogen Phosphorylase B"/>
    <property type="match status" value="1"/>
</dbReference>
<organism evidence="1">
    <name type="scientific">marine sediment metagenome</name>
    <dbReference type="NCBI Taxonomy" id="412755"/>
    <lineage>
        <taxon>unclassified sequences</taxon>
        <taxon>metagenomes</taxon>
        <taxon>ecological metagenomes</taxon>
    </lineage>
</organism>
<reference evidence="1" key="1">
    <citation type="journal article" date="2015" name="Nature">
        <title>Complex archaea that bridge the gap between prokaryotes and eukaryotes.</title>
        <authorList>
            <person name="Spang A."/>
            <person name="Saw J.H."/>
            <person name="Jorgensen S.L."/>
            <person name="Zaremba-Niedzwiedzka K."/>
            <person name="Martijn J."/>
            <person name="Lind A.E."/>
            <person name="van Eijk R."/>
            <person name="Schleper C."/>
            <person name="Guy L."/>
            <person name="Ettema T.J."/>
        </authorList>
    </citation>
    <scope>NUCLEOTIDE SEQUENCE</scope>
</reference>
<evidence type="ECO:0008006" key="2">
    <source>
        <dbReference type="Google" id="ProtNLM"/>
    </source>
</evidence>
<evidence type="ECO:0000313" key="1">
    <source>
        <dbReference type="EMBL" id="KKM00742.1"/>
    </source>
</evidence>
<gene>
    <name evidence="1" type="ORF">LCGC14_1801420</name>
</gene>
<proteinExistence type="predicted"/>
<dbReference type="AlphaFoldDB" id="A0A0F9HC99"/>
<dbReference type="SUPFAM" id="SSF53756">
    <property type="entry name" value="UDP-Glycosyltransferase/glycogen phosphorylase"/>
    <property type="match status" value="1"/>
</dbReference>
<dbReference type="EMBL" id="LAZR01017362">
    <property type="protein sequence ID" value="KKM00742.1"/>
    <property type="molecule type" value="Genomic_DNA"/>
</dbReference>
<comment type="caution">
    <text evidence="1">The sequence shown here is derived from an EMBL/GenBank/DDBJ whole genome shotgun (WGS) entry which is preliminary data.</text>
</comment>
<feature type="non-terminal residue" evidence="1">
    <location>
        <position position="1"/>
    </location>
</feature>